<comment type="caution">
    <text evidence="1">The sequence shown here is derived from an EMBL/GenBank/DDBJ whole genome shotgun (WGS) entry which is preliminary data.</text>
</comment>
<dbReference type="EMBL" id="DVGK01000142">
    <property type="protein sequence ID" value="HIR14703.1"/>
    <property type="molecule type" value="Genomic_DNA"/>
</dbReference>
<dbReference type="InterPro" id="IPR045507">
    <property type="entry name" value="DUF6483"/>
</dbReference>
<accession>A0A9D1ADU0</accession>
<protein>
    <submittedName>
        <fullName evidence="1">Uncharacterized protein</fullName>
    </submittedName>
</protein>
<organism evidence="1 2">
    <name type="scientific">Candidatus Choladousia intestinavium</name>
    <dbReference type="NCBI Taxonomy" id="2840727"/>
    <lineage>
        <taxon>Bacteria</taxon>
        <taxon>Bacillati</taxon>
        <taxon>Bacillota</taxon>
        <taxon>Clostridia</taxon>
        <taxon>Lachnospirales</taxon>
        <taxon>Lachnospiraceae</taxon>
        <taxon>Lachnospiraceae incertae sedis</taxon>
        <taxon>Candidatus Choladousia</taxon>
    </lineage>
</organism>
<evidence type="ECO:0000313" key="1">
    <source>
        <dbReference type="EMBL" id="HIR14703.1"/>
    </source>
</evidence>
<proteinExistence type="predicted"/>
<dbReference type="AlphaFoldDB" id="A0A9D1ADU0"/>
<reference evidence="1" key="1">
    <citation type="submission" date="2020-10" db="EMBL/GenBank/DDBJ databases">
        <authorList>
            <person name="Gilroy R."/>
        </authorList>
    </citation>
    <scope>NUCLEOTIDE SEQUENCE</scope>
    <source>
        <strain evidence="1">ChiSjej4B22-8148</strain>
    </source>
</reference>
<evidence type="ECO:0000313" key="2">
    <source>
        <dbReference type="Proteomes" id="UP000886757"/>
    </source>
</evidence>
<dbReference type="Pfam" id="PF20092">
    <property type="entry name" value="DUF6483"/>
    <property type="match status" value="1"/>
</dbReference>
<gene>
    <name evidence="1" type="ORF">IAB31_12355</name>
</gene>
<name>A0A9D1ADU0_9FIRM</name>
<reference evidence="1" key="2">
    <citation type="journal article" date="2021" name="PeerJ">
        <title>Extensive microbial diversity within the chicken gut microbiome revealed by metagenomics and culture.</title>
        <authorList>
            <person name="Gilroy R."/>
            <person name="Ravi A."/>
            <person name="Getino M."/>
            <person name="Pursley I."/>
            <person name="Horton D.L."/>
            <person name="Alikhan N.F."/>
            <person name="Baker D."/>
            <person name="Gharbi K."/>
            <person name="Hall N."/>
            <person name="Watson M."/>
            <person name="Adriaenssens E.M."/>
            <person name="Foster-Nyarko E."/>
            <person name="Jarju S."/>
            <person name="Secka A."/>
            <person name="Antonio M."/>
            <person name="Oren A."/>
            <person name="Chaudhuri R.R."/>
            <person name="La Ragione R."/>
            <person name="Hildebrand F."/>
            <person name="Pallen M.J."/>
        </authorList>
    </citation>
    <scope>NUCLEOTIDE SEQUENCE</scope>
    <source>
        <strain evidence="1">ChiSjej4B22-8148</strain>
    </source>
</reference>
<dbReference type="Proteomes" id="UP000886757">
    <property type="component" value="Unassembled WGS sequence"/>
</dbReference>
<sequence>MVERDYVMRLIHEMIRALLKLVLHIDWRDDEKDKTVQTVEDSDLNQRYQKLKNLVEEKRINEAENLLYEYLDELDQDENRAFGLALLFYDMLTGLSEDYLNESGYTREEVTEGVKTAASRYGYERFAQELMEGDWDD</sequence>